<protein>
    <submittedName>
        <fullName evidence="6">ABC transporter ATP-binding protein</fullName>
    </submittedName>
</protein>
<keyword evidence="4 6" id="KW-0067">ATP-binding</keyword>
<evidence type="ECO:0000256" key="1">
    <source>
        <dbReference type="ARBA" id="ARBA00005417"/>
    </source>
</evidence>
<accession>A0ABQ4C3N7</accession>
<dbReference type="PANTHER" id="PTHR43335:SF4">
    <property type="entry name" value="ABC TRANSPORTER, ATP-BINDING PROTEIN"/>
    <property type="match status" value="1"/>
</dbReference>
<proteinExistence type="inferred from homology"/>
<dbReference type="EMBL" id="BONC01000018">
    <property type="protein sequence ID" value="GIF56905.1"/>
    <property type="molecule type" value="Genomic_DNA"/>
</dbReference>
<name>A0ABQ4C3N7_9ACTN</name>
<evidence type="ECO:0000256" key="2">
    <source>
        <dbReference type="ARBA" id="ARBA00022448"/>
    </source>
</evidence>
<dbReference type="Gene3D" id="3.40.50.300">
    <property type="entry name" value="P-loop containing nucleotide triphosphate hydrolases"/>
    <property type="match status" value="1"/>
</dbReference>
<comment type="similarity">
    <text evidence="1">Belongs to the ABC transporter superfamily.</text>
</comment>
<dbReference type="SUPFAM" id="SSF52540">
    <property type="entry name" value="P-loop containing nucleoside triphosphate hydrolases"/>
    <property type="match status" value="1"/>
</dbReference>
<dbReference type="InterPro" id="IPR027417">
    <property type="entry name" value="P-loop_NTPase"/>
</dbReference>
<dbReference type="SMART" id="SM00382">
    <property type="entry name" value="AAA"/>
    <property type="match status" value="1"/>
</dbReference>
<keyword evidence="3" id="KW-0547">Nucleotide-binding</keyword>
<evidence type="ECO:0000313" key="6">
    <source>
        <dbReference type="EMBL" id="GIF56905.1"/>
    </source>
</evidence>
<dbReference type="Pfam" id="PF00005">
    <property type="entry name" value="ABC_tran"/>
    <property type="match status" value="1"/>
</dbReference>
<dbReference type="GO" id="GO:0005524">
    <property type="term" value="F:ATP binding"/>
    <property type="evidence" value="ECO:0007669"/>
    <property type="project" value="UniProtKB-KW"/>
</dbReference>
<dbReference type="InterPro" id="IPR017871">
    <property type="entry name" value="ABC_transporter-like_CS"/>
</dbReference>
<gene>
    <name evidence="6" type="ORF">Air01nite_30000</name>
</gene>
<comment type="caution">
    <text evidence="6">The sequence shown here is derived from an EMBL/GenBank/DDBJ whole genome shotgun (WGS) entry which is preliminary data.</text>
</comment>
<dbReference type="InterPro" id="IPR003439">
    <property type="entry name" value="ABC_transporter-like_ATP-bd"/>
</dbReference>
<evidence type="ECO:0000256" key="4">
    <source>
        <dbReference type="ARBA" id="ARBA00022840"/>
    </source>
</evidence>
<evidence type="ECO:0000256" key="3">
    <source>
        <dbReference type="ARBA" id="ARBA00022741"/>
    </source>
</evidence>
<keyword evidence="2" id="KW-0813">Transport</keyword>
<evidence type="ECO:0000259" key="5">
    <source>
        <dbReference type="PROSITE" id="PS50893"/>
    </source>
</evidence>
<organism evidence="6 7">
    <name type="scientific">Asanoa iriomotensis</name>
    <dbReference type="NCBI Taxonomy" id="234613"/>
    <lineage>
        <taxon>Bacteria</taxon>
        <taxon>Bacillati</taxon>
        <taxon>Actinomycetota</taxon>
        <taxon>Actinomycetes</taxon>
        <taxon>Micromonosporales</taxon>
        <taxon>Micromonosporaceae</taxon>
        <taxon>Asanoa</taxon>
    </lineage>
</organism>
<dbReference type="PANTHER" id="PTHR43335">
    <property type="entry name" value="ABC TRANSPORTER, ATP-BINDING PROTEIN"/>
    <property type="match status" value="1"/>
</dbReference>
<dbReference type="Proteomes" id="UP000624325">
    <property type="component" value="Unassembled WGS sequence"/>
</dbReference>
<dbReference type="PROSITE" id="PS00211">
    <property type="entry name" value="ABC_TRANSPORTER_1"/>
    <property type="match status" value="1"/>
</dbReference>
<reference evidence="6 7" key="1">
    <citation type="submission" date="2021-01" db="EMBL/GenBank/DDBJ databases">
        <title>Whole genome shotgun sequence of Asanoa iriomotensis NBRC 100142.</title>
        <authorList>
            <person name="Komaki H."/>
            <person name="Tamura T."/>
        </authorList>
    </citation>
    <scope>NUCLEOTIDE SEQUENCE [LARGE SCALE GENOMIC DNA]</scope>
    <source>
        <strain evidence="6 7">NBRC 100142</strain>
    </source>
</reference>
<feature type="domain" description="ABC transporter" evidence="5">
    <location>
        <begin position="17"/>
        <end position="248"/>
    </location>
</feature>
<keyword evidence="7" id="KW-1185">Reference proteome</keyword>
<dbReference type="InterPro" id="IPR003593">
    <property type="entry name" value="AAA+_ATPase"/>
</dbReference>
<sequence>MRDLSCDERGAHVPAVLEISGLEKTYRSRRRGARKALDGFDMVVESGQVHGFLGPNGSGKTTTLRTLLGLITPNGGRMTLLGQPVPAALPRVAGRVGAIVESPQFFPNFSAHDTLSLLADAGGVTKQRVVEVLELVGLRDRAKDRVRTYSLGMKQRLAVASALLKKPDLLILDEPANGLDPGGIREMRSLMRGLAESGMTVVLSSHILAEVQLICDSVTIISRGRRVAYGPVADVLAQHAGGGVTVRLESADDLSVAAEILIAAGARVTPDDDRLVVTNVEKPAWVTRTLAERGYYVSELAPVKVDLESVFLELTQTAPVAGQARQVDDSAVVASSQGGWGV</sequence>
<dbReference type="PROSITE" id="PS50893">
    <property type="entry name" value="ABC_TRANSPORTER_2"/>
    <property type="match status" value="1"/>
</dbReference>
<evidence type="ECO:0000313" key="7">
    <source>
        <dbReference type="Proteomes" id="UP000624325"/>
    </source>
</evidence>